<protein>
    <submittedName>
        <fullName evidence="1">Uncharacterized protein</fullName>
    </submittedName>
</protein>
<accession>A0A834W034</accession>
<dbReference type="Proteomes" id="UP000634136">
    <property type="component" value="Unassembled WGS sequence"/>
</dbReference>
<keyword evidence="2" id="KW-1185">Reference proteome</keyword>
<reference evidence="1" key="1">
    <citation type="submission" date="2020-09" db="EMBL/GenBank/DDBJ databases">
        <title>Genome-Enabled Discovery of Anthraquinone Biosynthesis in Senna tora.</title>
        <authorList>
            <person name="Kang S.-H."/>
            <person name="Pandey R.P."/>
            <person name="Lee C.-M."/>
            <person name="Sim J.-S."/>
            <person name="Jeong J.-T."/>
            <person name="Choi B.-S."/>
            <person name="Jung M."/>
            <person name="Ginzburg D."/>
            <person name="Zhao K."/>
            <person name="Won S.Y."/>
            <person name="Oh T.-J."/>
            <person name="Yu Y."/>
            <person name="Kim N.-H."/>
            <person name="Lee O.R."/>
            <person name="Lee T.-H."/>
            <person name="Bashyal P."/>
            <person name="Kim T.-S."/>
            <person name="Lee W.-H."/>
            <person name="Kawkins C."/>
            <person name="Kim C.-K."/>
            <person name="Kim J.S."/>
            <person name="Ahn B.O."/>
            <person name="Rhee S.Y."/>
            <person name="Sohng J.K."/>
        </authorList>
    </citation>
    <scope>NUCLEOTIDE SEQUENCE</scope>
    <source>
        <tissue evidence="1">Leaf</tissue>
    </source>
</reference>
<organism evidence="1 2">
    <name type="scientific">Senna tora</name>
    <dbReference type="NCBI Taxonomy" id="362788"/>
    <lineage>
        <taxon>Eukaryota</taxon>
        <taxon>Viridiplantae</taxon>
        <taxon>Streptophyta</taxon>
        <taxon>Embryophyta</taxon>
        <taxon>Tracheophyta</taxon>
        <taxon>Spermatophyta</taxon>
        <taxon>Magnoliopsida</taxon>
        <taxon>eudicotyledons</taxon>
        <taxon>Gunneridae</taxon>
        <taxon>Pentapetalae</taxon>
        <taxon>rosids</taxon>
        <taxon>fabids</taxon>
        <taxon>Fabales</taxon>
        <taxon>Fabaceae</taxon>
        <taxon>Caesalpinioideae</taxon>
        <taxon>Cassia clade</taxon>
        <taxon>Senna</taxon>
    </lineage>
</organism>
<dbReference type="EMBL" id="JAAIUW010000137">
    <property type="protein sequence ID" value="KAF7800856.1"/>
    <property type="molecule type" value="Genomic_DNA"/>
</dbReference>
<comment type="caution">
    <text evidence="1">The sequence shown here is derived from an EMBL/GenBank/DDBJ whole genome shotgun (WGS) entry which is preliminary data.</text>
</comment>
<proteinExistence type="predicted"/>
<evidence type="ECO:0000313" key="1">
    <source>
        <dbReference type="EMBL" id="KAF7800856.1"/>
    </source>
</evidence>
<evidence type="ECO:0000313" key="2">
    <source>
        <dbReference type="Proteomes" id="UP000634136"/>
    </source>
</evidence>
<dbReference type="AlphaFoldDB" id="A0A834W034"/>
<gene>
    <name evidence="1" type="ORF">G2W53_044637</name>
</gene>
<sequence length="53" mass="5976">MEEAINQNGDRFETEESVAKLQRNVSSDPFPKVDHEIILGDILRIDGSTSFLL</sequence>
<name>A0A834W034_9FABA</name>